<evidence type="ECO:0000313" key="1">
    <source>
        <dbReference type="EMBL" id="CAG9800133.1"/>
    </source>
</evidence>
<evidence type="ECO:0000313" key="2">
    <source>
        <dbReference type="Proteomes" id="UP001153620"/>
    </source>
</evidence>
<accession>A0A9N9WNY5</accession>
<dbReference type="AlphaFoldDB" id="A0A9N9WNY5"/>
<organism evidence="1 2">
    <name type="scientific">Chironomus riparius</name>
    <dbReference type="NCBI Taxonomy" id="315576"/>
    <lineage>
        <taxon>Eukaryota</taxon>
        <taxon>Metazoa</taxon>
        <taxon>Ecdysozoa</taxon>
        <taxon>Arthropoda</taxon>
        <taxon>Hexapoda</taxon>
        <taxon>Insecta</taxon>
        <taxon>Pterygota</taxon>
        <taxon>Neoptera</taxon>
        <taxon>Endopterygota</taxon>
        <taxon>Diptera</taxon>
        <taxon>Nematocera</taxon>
        <taxon>Chironomoidea</taxon>
        <taxon>Chironomidae</taxon>
        <taxon>Chironominae</taxon>
        <taxon>Chironomus</taxon>
    </lineage>
</organism>
<proteinExistence type="predicted"/>
<dbReference type="EMBL" id="OU895877">
    <property type="protein sequence ID" value="CAG9800133.1"/>
    <property type="molecule type" value="Genomic_DNA"/>
</dbReference>
<sequence>MRLNHLKNIEQFSMRSKFLCAFLSWPSTNCVHRKQYVIEILIAIAKFNIGKMLNFHLYHLLYFYKDSRLLVYNLIQSLL</sequence>
<dbReference type="Proteomes" id="UP001153620">
    <property type="component" value="Chromosome 1"/>
</dbReference>
<protein>
    <submittedName>
        <fullName evidence="1">Uncharacterized protein</fullName>
    </submittedName>
</protein>
<reference evidence="1" key="1">
    <citation type="submission" date="2022-01" db="EMBL/GenBank/DDBJ databases">
        <authorList>
            <person name="King R."/>
        </authorList>
    </citation>
    <scope>NUCLEOTIDE SEQUENCE</scope>
</reference>
<keyword evidence="2" id="KW-1185">Reference proteome</keyword>
<reference evidence="1" key="2">
    <citation type="submission" date="2022-10" db="EMBL/GenBank/DDBJ databases">
        <authorList>
            <consortium name="ENA_rothamsted_submissions"/>
            <consortium name="culmorum"/>
            <person name="King R."/>
        </authorList>
    </citation>
    <scope>NUCLEOTIDE SEQUENCE</scope>
</reference>
<gene>
    <name evidence="1" type="ORF">CHIRRI_LOCUS3084</name>
</gene>
<name>A0A9N9WNY5_9DIPT</name>